<dbReference type="Gene3D" id="2.60.40.790">
    <property type="match status" value="1"/>
</dbReference>
<evidence type="ECO:0000256" key="3">
    <source>
        <dbReference type="SAM" id="MobiDB-lite"/>
    </source>
</evidence>
<keyword evidence="5" id="KW-0346">Stress response</keyword>
<organism evidence="5 6">
    <name type="scientific">Beutenbergia cavernae (strain ATCC BAA-8 / DSM 12333 / CCUG 43141 / JCM 11478 / NBRC 16432 / NCIMB 13614 / HKI 0122)</name>
    <dbReference type="NCBI Taxonomy" id="471853"/>
    <lineage>
        <taxon>Bacteria</taxon>
        <taxon>Bacillati</taxon>
        <taxon>Actinomycetota</taxon>
        <taxon>Actinomycetes</taxon>
        <taxon>Micrococcales</taxon>
        <taxon>Beutenbergiaceae</taxon>
        <taxon>Beutenbergia</taxon>
    </lineage>
</organism>
<reference evidence="5 6" key="1">
    <citation type="journal article" date="2009" name="Stand. Genomic Sci.">
        <title>Complete genome sequence of Beutenbergia cavernae type strain (HKI 0122).</title>
        <authorList>
            <person name="Land M."/>
            <person name="Pukall R."/>
            <person name="Abt B."/>
            <person name="Goker M."/>
            <person name="Rohde M."/>
            <person name="Glavina Del Rio T."/>
            <person name="Tice H."/>
            <person name="Copeland A."/>
            <person name="Cheng J.F."/>
            <person name="Lucas S."/>
            <person name="Chen F."/>
            <person name="Nolan M."/>
            <person name="Bruce D."/>
            <person name="Goodwin L."/>
            <person name="Pitluck S."/>
            <person name="Ivanova N."/>
            <person name="Mavromatis K."/>
            <person name="Ovchinnikova G."/>
            <person name="Pati A."/>
            <person name="Chen A."/>
            <person name="Palaniappan K."/>
            <person name="Hauser L."/>
            <person name="Chang Y.J."/>
            <person name="Jefferies C.C."/>
            <person name="Saunders E."/>
            <person name="Brettin T."/>
            <person name="Detter J.C."/>
            <person name="Han C."/>
            <person name="Chain P."/>
            <person name="Bristow J."/>
            <person name="Eisen J.A."/>
            <person name="Markowitz V."/>
            <person name="Hugenholtz P."/>
            <person name="Kyrpides N.C."/>
            <person name="Klenk H.P."/>
            <person name="Lapidus A."/>
        </authorList>
    </citation>
    <scope>NUCLEOTIDE SEQUENCE [LARGE SCALE GENOMIC DNA]</scope>
    <source>
        <strain evidence="6">ATCC BAA-8 / DSM 12333 / NBRC 16432</strain>
    </source>
</reference>
<dbReference type="AlphaFoldDB" id="C5C3S2"/>
<dbReference type="eggNOG" id="COG0071">
    <property type="taxonomic scope" value="Bacteria"/>
</dbReference>
<dbReference type="Proteomes" id="UP000007962">
    <property type="component" value="Chromosome"/>
</dbReference>
<evidence type="ECO:0000313" key="6">
    <source>
        <dbReference type="Proteomes" id="UP000007962"/>
    </source>
</evidence>
<dbReference type="KEGG" id="bcv:Bcav_3739"/>
<dbReference type="InterPro" id="IPR031107">
    <property type="entry name" value="Small_HSP"/>
</dbReference>
<dbReference type="Pfam" id="PF00011">
    <property type="entry name" value="HSP20"/>
    <property type="match status" value="1"/>
</dbReference>
<dbReference type="HOGENOM" id="CLU_046737_2_0_11"/>
<accession>C5C3S2</accession>
<feature type="region of interest" description="Disordered" evidence="3">
    <location>
        <begin position="162"/>
        <end position="182"/>
    </location>
</feature>
<proteinExistence type="inferred from homology"/>
<evidence type="ECO:0000259" key="4">
    <source>
        <dbReference type="PROSITE" id="PS01031"/>
    </source>
</evidence>
<name>C5C3S2_BEUC1</name>
<protein>
    <submittedName>
        <fullName evidence="5">Heat shock protein Hsp20</fullName>
    </submittedName>
</protein>
<dbReference type="PANTHER" id="PTHR11527">
    <property type="entry name" value="HEAT-SHOCK PROTEIN 20 FAMILY MEMBER"/>
    <property type="match status" value="1"/>
</dbReference>
<dbReference type="EMBL" id="CP001618">
    <property type="protein sequence ID" value="ACQ81981.1"/>
    <property type="molecule type" value="Genomic_DNA"/>
</dbReference>
<evidence type="ECO:0000256" key="1">
    <source>
        <dbReference type="PROSITE-ProRule" id="PRU00285"/>
    </source>
</evidence>
<dbReference type="PROSITE" id="PS01031">
    <property type="entry name" value="SHSP"/>
    <property type="match status" value="1"/>
</dbReference>
<gene>
    <name evidence="5" type="ordered locus">Bcav_3739</name>
</gene>
<dbReference type="SUPFAM" id="SSF49764">
    <property type="entry name" value="HSP20-like chaperones"/>
    <property type="match status" value="1"/>
</dbReference>
<evidence type="ECO:0000256" key="2">
    <source>
        <dbReference type="RuleBase" id="RU003616"/>
    </source>
</evidence>
<feature type="domain" description="SHSP" evidence="4">
    <location>
        <begin position="36"/>
        <end position="148"/>
    </location>
</feature>
<dbReference type="STRING" id="471853.Bcav_3739"/>
<evidence type="ECO:0000313" key="5">
    <source>
        <dbReference type="EMBL" id="ACQ81981.1"/>
    </source>
</evidence>
<dbReference type="CDD" id="cd06464">
    <property type="entry name" value="ACD_sHsps-like"/>
    <property type="match status" value="1"/>
</dbReference>
<dbReference type="RefSeq" id="WP_015884218.1">
    <property type="nucleotide sequence ID" value="NC_012669.1"/>
</dbReference>
<feature type="compositionally biased region" description="Low complexity" evidence="3">
    <location>
        <begin position="162"/>
        <end position="173"/>
    </location>
</feature>
<dbReference type="OrthoDB" id="5242916at2"/>
<dbReference type="InterPro" id="IPR002068">
    <property type="entry name" value="A-crystallin/Hsp20_dom"/>
</dbReference>
<keyword evidence="6" id="KW-1185">Reference proteome</keyword>
<dbReference type="InterPro" id="IPR008978">
    <property type="entry name" value="HSP20-like_chaperone"/>
</dbReference>
<comment type="similarity">
    <text evidence="1 2">Belongs to the small heat shock protein (HSP20) family.</text>
</comment>
<sequence>MTTLPTRTVWTRRDPFTEFDGLIARSFGPGALRPSGSPAGYRPAAETYREGADAVVRLELPGVDAEQDVTVEVTNGRLVVRGERRDVRGAEGRTVREFRYGTFERSFRLPASVSADDVSASYDAGVLSVRVAGAYAGTEPRQIAVTTGATGAPVVDAVEAEPAGAAEAGSADAVEAEESTQG</sequence>